<reference evidence="1 2" key="1">
    <citation type="submission" date="2020-09" db="EMBL/GenBank/DDBJ databases">
        <title>Draft Genome Sequences of Oil-Oxidizing Bacteria Halomonas titanicae, Marinobacter lutaoensis, and Virgibacillus halodenitrificans Isolated from Highly Saline Environments.</title>
        <authorList>
            <person name="Grouzdev D.S."/>
            <person name="Sokolova D.S."/>
            <person name="Semenova E.M."/>
            <person name="Borzenkov I.A."/>
            <person name="Bidzhieva S.K."/>
            <person name="Poltaraus A.B."/>
            <person name="Nazina T.N."/>
        </authorList>
    </citation>
    <scope>NUCLEOTIDE SEQUENCE [LARGE SCALE GENOMIC DNA]</scope>
    <source>
        <strain evidence="1 2">VKM B-3472D</strain>
    </source>
</reference>
<name>A0ABR7VI36_VIRHA</name>
<proteinExistence type="predicted"/>
<organism evidence="1 2">
    <name type="scientific">Virgibacillus halodenitrificans</name>
    <name type="common">Bacillus halodenitrificans</name>
    <dbReference type="NCBI Taxonomy" id="1482"/>
    <lineage>
        <taxon>Bacteria</taxon>
        <taxon>Bacillati</taxon>
        <taxon>Bacillota</taxon>
        <taxon>Bacilli</taxon>
        <taxon>Bacillales</taxon>
        <taxon>Bacillaceae</taxon>
        <taxon>Virgibacillus</taxon>
    </lineage>
</organism>
<keyword evidence="2" id="KW-1185">Reference proteome</keyword>
<gene>
    <name evidence="1" type="ORF">IC602_03165</name>
</gene>
<dbReference type="RefSeq" id="WP_156035940.1">
    <property type="nucleotide sequence ID" value="NZ_CP017962.1"/>
</dbReference>
<dbReference type="GeneID" id="71513484"/>
<protein>
    <submittedName>
        <fullName evidence="1">Uncharacterized protein</fullName>
    </submittedName>
</protein>
<sequence length="195" mass="22952">MILNKVGKEVILSGDKLIEKSGQGENYYQVQKTEKNWEYSLIYSERKDAPKKKVIKKFSNEEIAVKYFFLKQLSSHYYLNFVLPTSKNEVDFTKEIVKQKVSVLGIPSSYYDFKDKRKPSSIQVEKNNENNLIVQFIGNDQQIHLETLPLEIEEGYEVMYERIYLLYLLKTLEKELMNSNVLSSNFTDEDICVYL</sequence>
<comment type="caution">
    <text evidence="1">The sequence shown here is derived from an EMBL/GenBank/DDBJ whole genome shotgun (WGS) entry which is preliminary data.</text>
</comment>
<dbReference type="EMBL" id="JACWEZ010000002">
    <property type="protein sequence ID" value="MBD1221596.1"/>
    <property type="molecule type" value="Genomic_DNA"/>
</dbReference>
<evidence type="ECO:0000313" key="2">
    <source>
        <dbReference type="Proteomes" id="UP000621631"/>
    </source>
</evidence>
<evidence type="ECO:0000313" key="1">
    <source>
        <dbReference type="EMBL" id="MBD1221596.1"/>
    </source>
</evidence>
<accession>A0ABR7VI36</accession>
<dbReference type="Proteomes" id="UP000621631">
    <property type="component" value="Unassembled WGS sequence"/>
</dbReference>